<dbReference type="EMBL" id="WIGO01000499">
    <property type="protein sequence ID" value="KAF6810376.1"/>
    <property type="molecule type" value="Genomic_DNA"/>
</dbReference>
<name>A0A8H6MW61_9PEZI</name>
<evidence type="ECO:0000313" key="2">
    <source>
        <dbReference type="EMBL" id="KAF6810376.1"/>
    </source>
</evidence>
<organism evidence="2 3">
    <name type="scientific">Colletotrichum plurivorum</name>
    <dbReference type="NCBI Taxonomy" id="2175906"/>
    <lineage>
        <taxon>Eukaryota</taxon>
        <taxon>Fungi</taxon>
        <taxon>Dikarya</taxon>
        <taxon>Ascomycota</taxon>
        <taxon>Pezizomycotina</taxon>
        <taxon>Sordariomycetes</taxon>
        <taxon>Hypocreomycetidae</taxon>
        <taxon>Glomerellales</taxon>
        <taxon>Glomerellaceae</taxon>
        <taxon>Colletotrichum</taxon>
        <taxon>Colletotrichum orchidearum species complex</taxon>
    </lineage>
</organism>
<comment type="caution">
    <text evidence="2">The sequence shown here is derived from an EMBL/GenBank/DDBJ whole genome shotgun (WGS) entry which is preliminary data.</text>
</comment>
<reference evidence="2" key="1">
    <citation type="journal article" date="2020" name="Phytopathology">
        <title>Genome Sequence Resources of Colletotrichum truncatum, C. plurivorum, C. musicola, and C. sojae: Four Species Pathogenic to Soybean (Glycine max).</title>
        <authorList>
            <person name="Rogerio F."/>
            <person name="Boufleur T.R."/>
            <person name="Ciampi-Guillardi M."/>
            <person name="Sukno S.A."/>
            <person name="Thon M.R."/>
            <person name="Massola Junior N.S."/>
            <person name="Baroncelli R."/>
        </authorList>
    </citation>
    <scope>NUCLEOTIDE SEQUENCE</scope>
    <source>
        <strain evidence="2">LFN00145</strain>
    </source>
</reference>
<feature type="region of interest" description="Disordered" evidence="1">
    <location>
        <begin position="290"/>
        <end position="317"/>
    </location>
</feature>
<accession>A0A8H6MW61</accession>
<gene>
    <name evidence="2" type="ORF">CPLU01_15320</name>
</gene>
<proteinExistence type="predicted"/>
<dbReference type="Proteomes" id="UP000654918">
    <property type="component" value="Unassembled WGS sequence"/>
</dbReference>
<protein>
    <submittedName>
        <fullName evidence="2">Uncharacterized protein</fullName>
    </submittedName>
</protein>
<evidence type="ECO:0000256" key="1">
    <source>
        <dbReference type="SAM" id="MobiDB-lite"/>
    </source>
</evidence>
<keyword evidence="3" id="KW-1185">Reference proteome</keyword>
<dbReference type="AlphaFoldDB" id="A0A8H6MW61"/>
<sequence>MTTLLTLPREIRDEILGHRRQRATPRPSGLGLLLASLQLRSGALPLLERHDANPELDVMYVKNCGFWPTWTRTPLRPGRTRFDTVHVRFRIFDAPSRPPPKSPRDWCSDKVLFGPRIPISAAFFAMLRAFLQKGTRFAGPVGVVNDGAFAAETLVLDVLVSEEPGAHRILGPMITASATWPARWPKPAELREDRVPSEKLTYFLWTRLHAALLSRLDDRLIPQLCSGFGSIEIKVDGEARTASHLSRWLALPDTVYQCPEDYGPEEDSDDEEDKEWADLQLERRLECAVQPARERRAQRGLGQKGGSGTEKVLGDYDADGADDYLDFEVQDRSDLNGTLEQGGVLNP</sequence>
<evidence type="ECO:0000313" key="3">
    <source>
        <dbReference type="Proteomes" id="UP000654918"/>
    </source>
</evidence>